<organism evidence="11 12">
    <name type="scientific">Legionella fallonii LLAP-10</name>
    <dbReference type="NCBI Taxonomy" id="1212491"/>
    <lineage>
        <taxon>Bacteria</taxon>
        <taxon>Pseudomonadati</taxon>
        <taxon>Pseudomonadota</taxon>
        <taxon>Gammaproteobacteria</taxon>
        <taxon>Legionellales</taxon>
        <taxon>Legionellaceae</taxon>
        <taxon>Legionella</taxon>
    </lineage>
</organism>
<dbReference type="SUPFAM" id="SSF55666">
    <property type="entry name" value="Ribonuclease PH domain 2-like"/>
    <property type="match status" value="2"/>
</dbReference>
<dbReference type="FunFam" id="3.30.230.70:FF:000001">
    <property type="entry name" value="Polyribonucleotide nucleotidyltransferase"/>
    <property type="match status" value="1"/>
</dbReference>
<dbReference type="FunFam" id="3.30.230.70:FF:000002">
    <property type="entry name" value="Polyribonucleotide nucleotidyltransferase"/>
    <property type="match status" value="1"/>
</dbReference>
<feature type="compositionally biased region" description="Low complexity" evidence="9">
    <location>
        <begin position="694"/>
        <end position="705"/>
    </location>
</feature>
<dbReference type="RefSeq" id="WP_045097045.1">
    <property type="nucleotide sequence ID" value="NZ_LN614827.1"/>
</dbReference>
<dbReference type="InterPro" id="IPR003029">
    <property type="entry name" value="S1_domain"/>
</dbReference>
<feature type="region of interest" description="Disordered" evidence="9">
    <location>
        <begin position="689"/>
        <end position="727"/>
    </location>
</feature>
<dbReference type="CDD" id="cd11363">
    <property type="entry name" value="RNase_PH_PNPase_1"/>
    <property type="match status" value="1"/>
</dbReference>
<dbReference type="GO" id="GO:0004654">
    <property type="term" value="F:polyribonucleotide nucleotidyltransferase activity"/>
    <property type="evidence" value="ECO:0007669"/>
    <property type="project" value="UniProtKB-UniRule"/>
</dbReference>
<evidence type="ECO:0000256" key="4">
    <source>
        <dbReference type="ARBA" id="ARBA00022695"/>
    </source>
</evidence>
<keyword evidence="6 8" id="KW-0460">Magnesium</keyword>
<dbReference type="Pfam" id="PF01138">
    <property type="entry name" value="RNase_PH"/>
    <property type="match status" value="2"/>
</dbReference>
<evidence type="ECO:0000256" key="9">
    <source>
        <dbReference type="SAM" id="MobiDB-lite"/>
    </source>
</evidence>
<dbReference type="PANTHER" id="PTHR11252:SF0">
    <property type="entry name" value="POLYRIBONUCLEOTIDE NUCLEOTIDYLTRANSFERASE 1, MITOCHONDRIAL"/>
    <property type="match status" value="1"/>
</dbReference>
<comment type="subunit">
    <text evidence="8">Component of the RNA degradosome, which is a multiprotein complex involved in RNA processing and mRNA degradation.</text>
</comment>
<dbReference type="KEGG" id="lfa:LFA_3477"/>
<keyword evidence="7 8" id="KW-0694">RNA-binding</keyword>
<dbReference type="Pfam" id="PF03725">
    <property type="entry name" value="RNase_PH_C"/>
    <property type="match status" value="2"/>
</dbReference>
<dbReference type="Gene3D" id="3.30.1370.10">
    <property type="entry name" value="K Homology domain, type 1"/>
    <property type="match status" value="1"/>
</dbReference>
<feature type="compositionally biased region" description="Basic and acidic residues" evidence="9">
    <location>
        <begin position="706"/>
        <end position="727"/>
    </location>
</feature>
<dbReference type="InterPro" id="IPR027408">
    <property type="entry name" value="PNPase/RNase_PH_dom_sf"/>
</dbReference>
<evidence type="ECO:0000256" key="8">
    <source>
        <dbReference type="HAMAP-Rule" id="MF_01595"/>
    </source>
</evidence>
<gene>
    <name evidence="8 11" type="primary">pnp</name>
    <name evidence="11" type="ORF">LFA_3477</name>
</gene>
<dbReference type="CDD" id="cd02393">
    <property type="entry name" value="KH-I_PNPase"/>
    <property type="match status" value="1"/>
</dbReference>
<dbReference type="SMART" id="SM00316">
    <property type="entry name" value="S1"/>
    <property type="match status" value="1"/>
</dbReference>
<dbReference type="Pfam" id="PF00575">
    <property type="entry name" value="S1"/>
    <property type="match status" value="1"/>
</dbReference>
<proteinExistence type="inferred from homology"/>
<evidence type="ECO:0000313" key="11">
    <source>
        <dbReference type="EMBL" id="CEG58808.1"/>
    </source>
</evidence>
<dbReference type="InterPro" id="IPR036612">
    <property type="entry name" value="KH_dom_type_1_sf"/>
</dbReference>
<dbReference type="Gene3D" id="3.30.230.70">
    <property type="entry name" value="GHMP Kinase, N-terminal domain"/>
    <property type="match status" value="2"/>
</dbReference>
<dbReference type="CDD" id="cd04472">
    <property type="entry name" value="S1_PNPase"/>
    <property type="match status" value="1"/>
</dbReference>
<dbReference type="STRING" id="1212491.LFA_3477"/>
<dbReference type="PIRSF" id="PIRSF005499">
    <property type="entry name" value="PNPase"/>
    <property type="match status" value="1"/>
</dbReference>
<evidence type="ECO:0000256" key="5">
    <source>
        <dbReference type="ARBA" id="ARBA00022723"/>
    </source>
</evidence>
<dbReference type="OrthoDB" id="9804305at2"/>
<dbReference type="InterPro" id="IPR001247">
    <property type="entry name" value="ExoRNase_PH_dom1"/>
</dbReference>
<evidence type="ECO:0000259" key="10">
    <source>
        <dbReference type="PROSITE" id="PS50126"/>
    </source>
</evidence>
<evidence type="ECO:0000313" key="12">
    <source>
        <dbReference type="Proteomes" id="UP000032430"/>
    </source>
</evidence>
<dbReference type="Gene3D" id="2.40.50.140">
    <property type="entry name" value="Nucleic acid-binding proteins"/>
    <property type="match status" value="1"/>
</dbReference>
<comment type="subcellular location">
    <subcellularLocation>
        <location evidence="8">Cytoplasm</location>
    </subcellularLocation>
</comment>
<name>A0A098G8K2_9GAMM</name>
<dbReference type="SUPFAM" id="SSF54211">
    <property type="entry name" value="Ribosomal protein S5 domain 2-like"/>
    <property type="match status" value="2"/>
</dbReference>
<dbReference type="NCBIfam" id="NF008805">
    <property type="entry name" value="PRK11824.1"/>
    <property type="match status" value="1"/>
</dbReference>
<evidence type="ECO:0000256" key="7">
    <source>
        <dbReference type="ARBA" id="ARBA00022884"/>
    </source>
</evidence>
<dbReference type="Pfam" id="PF03726">
    <property type="entry name" value="PNPase"/>
    <property type="match status" value="1"/>
</dbReference>
<evidence type="ECO:0000256" key="2">
    <source>
        <dbReference type="ARBA" id="ARBA00022490"/>
    </source>
</evidence>
<dbReference type="InterPro" id="IPR012340">
    <property type="entry name" value="NA-bd_OB-fold"/>
</dbReference>
<dbReference type="Proteomes" id="UP000032430">
    <property type="component" value="Chromosome I"/>
</dbReference>
<dbReference type="SMART" id="SM00322">
    <property type="entry name" value="KH"/>
    <property type="match status" value="1"/>
</dbReference>
<keyword evidence="3 8" id="KW-0808">Transferase</keyword>
<keyword evidence="2 8" id="KW-0963">Cytoplasm</keyword>
<reference evidence="12" key="1">
    <citation type="submission" date="2014-09" db="EMBL/GenBank/DDBJ databases">
        <authorList>
            <person name="Gomez-Valero L."/>
        </authorList>
    </citation>
    <scope>NUCLEOTIDE SEQUENCE [LARGE SCALE GENOMIC DNA]</scope>
    <source>
        <strain evidence="12">ATCC700992</strain>
    </source>
</reference>
<dbReference type="EMBL" id="LN614827">
    <property type="protein sequence ID" value="CEG58808.1"/>
    <property type="molecule type" value="Genomic_DNA"/>
</dbReference>
<feature type="domain" description="S1 motif" evidence="10">
    <location>
        <begin position="621"/>
        <end position="689"/>
    </location>
</feature>
<dbReference type="SUPFAM" id="SSF50249">
    <property type="entry name" value="Nucleic acid-binding proteins"/>
    <property type="match status" value="1"/>
</dbReference>
<evidence type="ECO:0000256" key="3">
    <source>
        <dbReference type="ARBA" id="ARBA00022679"/>
    </source>
</evidence>
<dbReference type="HOGENOM" id="CLU_004217_2_2_6"/>
<keyword evidence="12" id="KW-1185">Reference proteome</keyword>
<dbReference type="InterPro" id="IPR015848">
    <property type="entry name" value="PNPase_PH_RNA-bd_bac/org-type"/>
</dbReference>
<dbReference type="InterPro" id="IPR012162">
    <property type="entry name" value="PNPase"/>
</dbReference>
<feature type="binding site" evidence="8">
    <location>
        <position position="491"/>
    </location>
    <ligand>
        <name>Mg(2+)</name>
        <dbReference type="ChEBI" id="CHEBI:18420"/>
    </ligand>
</feature>
<dbReference type="GO" id="GO:0006402">
    <property type="term" value="P:mRNA catabolic process"/>
    <property type="evidence" value="ECO:0007669"/>
    <property type="project" value="UniProtKB-UniRule"/>
</dbReference>
<dbReference type="EC" id="2.7.7.8" evidence="8"/>
<dbReference type="InterPro" id="IPR004088">
    <property type="entry name" value="KH_dom_type_1"/>
</dbReference>
<dbReference type="FunFam" id="2.40.50.140:FF:000189">
    <property type="entry name" value="Polyribonucleotide nucleotidyltransferase, putative"/>
    <property type="match status" value="1"/>
</dbReference>
<protein>
    <recommendedName>
        <fullName evidence="8">Polyribonucleotide nucleotidyltransferase</fullName>
        <ecNumber evidence="8">2.7.7.8</ecNumber>
    </recommendedName>
    <alternativeName>
        <fullName evidence="8">Polynucleotide phosphorylase</fullName>
        <shortName evidence="8">PNPase</shortName>
    </alternativeName>
</protein>
<dbReference type="NCBIfam" id="TIGR03591">
    <property type="entry name" value="polynuc_phos"/>
    <property type="match status" value="1"/>
</dbReference>
<evidence type="ECO:0000256" key="1">
    <source>
        <dbReference type="ARBA" id="ARBA00007404"/>
    </source>
</evidence>
<comment type="cofactor">
    <cofactor evidence="8">
        <name>Mg(2+)</name>
        <dbReference type="ChEBI" id="CHEBI:18420"/>
    </cofactor>
</comment>
<dbReference type="CDD" id="cd11364">
    <property type="entry name" value="RNase_PH_PNPase_2"/>
    <property type="match status" value="1"/>
</dbReference>
<dbReference type="InterPro" id="IPR020568">
    <property type="entry name" value="Ribosomal_Su5_D2-typ_SF"/>
</dbReference>
<keyword evidence="5 8" id="KW-0479">Metal-binding</keyword>
<dbReference type="GO" id="GO:0005829">
    <property type="term" value="C:cytosol"/>
    <property type="evidence" value="ECO:0007669"/>
    <property type="project" value="TreeGrafter"/>
</dbReference>
<dbReference type="GO" id="GO:0003723">
    <property type="term" value="F:RNA binding"/>
    <property type="evidence" value="ECO:0007669"/>
    <property type="project" value="UniProtKB-UniRule"/>
</dbReference>
<dbReference type="HAMAP" id="MF_01595">
    <property type="entry name" value="PNPase"/>
    <property type="match status" value="1"/>
</dbReference>
<dbReference type="InterPro" id="IPR036345">
    <property type="entry name" value="ExoRNase_PH_dom2_sf"/>
</dbReference>
<dbReference type="GO" id="GO:0000175">
    <property type="term" value="F:3'-5'-RNA exonuclease activity"/>
    <property type="evidence" value="ECO:0007669"/>
    <property type="project" value="TreeGrafter"/>
</dbReference>
<dbReference type="PANTHER" id="PTHR11252">
    <property type="entry name" value="POLYRIBONUCLEOTIDE NUCLEOTIDYLTRANSFERASE"/>
    <property type="match status" value="1"/>
</dbReference>
<dbReference type="GO" id="GO:0000287">
    <property type="term" value="F:magnesium ion binding"/>
    <property type="evidence" value="ECO:0007669"/>
    <property type="project" value="UniProtKB-UniRule"/>
</dbReference>
<dbReference type="SUPFAM" id="SSF54791">
    <property type="entry name" value="Eukaryotic type KH-domain (KH-domain type I)"/>
    <property type="match status" value="1"/>
</dbReference>
<accession>A0A098G8K2</accession>
<dbReference type="AlphaFoldDB" id="A0A098G8K2"/>
<comment type="similarity">
    <text evidence="1 8">Belongs to the polyribonucleotide nucleotidyltransferase family.</text>
</comment>
<dbReference type="InterPro" id="IPR004087">
    <property type="entry name" value="KH_dom"/>
</dbReference>
<dbReference type="InterPro" id="IPR015847">
    <property type="entry name" value="ExoRNase_PH_dom2"/>
</dbReference>
<evidence type="ECO:0000256" key="6">
    <source>
        <dbReference type="ARBA" id="ARBA00022842"/>
    </source>
</evidence>
<feature type="binding site" evidence="8">
    <location>
        <position position="485"/>
    </location>
    <ligand>
        <name>Mg(2+)</name>
        <dbReference type="ChEBI" id="CHEBI:18420"/>
    </ligand>
</feature>
<keyword evidence="4 8" id="KW-0548">Nucleotidyltransferase</keyword>
<dbReference type="PROSITE" id="PS50084">
    <property type="entry name" value="KH_TYPE_1"/>
    <property type="match status" value="1"/>
</dbReference>
<comment type="catalytic activity">
    <reaction evidence="8">
        <text>RNA(n+1) + phosphate = RNA(n) + a ribonucleoside 5'-diphosphate</text>
        <dbReference type="Rhea" id="RHEA:22096"/>
        <dbReference type="Rhea" id="RHEA-COMP:14527"/>
        <dbReference type="Rhea" id="RHEA-COMP:17342"/>
        <dbReference type="ChEBI" id="CHEBI:43474"/>
        <dbReference type="ChEBI" id="CHEBI:57930"/>
        <dbReference type="ChEBI" id="CHEBI:140395"/>
        <dbReference type="EC" id="2.7.7.8"/>
    </reaction>
</comment>
<sequence length="727" mass="79178">MAKIIKEVAFGDHTLVLEAGEIARQADGAVLVSMNGTQVLVTVVGKKENAENNGFFPLTVNYQEKFYAVGKIPGGFNKREGRPSDNETLISRLIDRPIRPLFPDNFYNEVQVIATVLSLNPDVSSDILAMIGASAAIALSGIPFNGPIGAARVGYKDGIYLLNPSRKELEGSKLDLVVAGTKEAILMVESEAKELSEDIMRGAIMFGHEMMKGVIKVIEELAAETGKARWDWTPAEINTNLQARVIDMCQNDVEAAYLIKDKQQRYQRLDQLRDQAVAALLTENGELRADEITEMFGNLERSTVRNRILNGEPRIDGRDHKTVRPIAIRTKFLERTHGSCLFTRGETQAIVVATLGNERDAQILDGINGEAKDKFMLHYNFPPYSVGEVGMVGSPKRREIGHGRLAKRALMAVLPSAADFPYVLRVVSEITESNGSSSMATVCGTSLALMDAGVPLKAPVAGVAMGLIKEGERFAVLTDILGDEDHLGDMDFKVAGTEQGVTALQMDIKITGITSEIMEQALEQALAGRIHILGIMNNALSEHREELSQHAPRITTMKVAEDKIRTIIGKGGATIKGLIESTGVSIDIDDTGVVQLFSPDQMALEEAQRQIKALIAEVEVGQTYQGKVSKIVDFGAFINLLPGKDGLLHISQICNDRAQKVEDVLKEGQDIEVFVAGIDKQGRVKLEWKDKPQAASNAASATANDEATHHEKDGKHADVVNDHSEEE</sequence>
<dbReference type="Pfam" id="PF00013">
    <property type="entry name" value="KH_1"/>
    <property type="match status" value="1"/>
</dbReference>
<dbReference type="GO" id="GO:0006396">
    <property type="term" value="P:RNA processing"/>
    <property type="evidence" value="ECO:0007669"/>
    <property type="project" value="InterPro"/>
</dbReference>
<dbReference type="PROSITE" id="PS50126">
    <property type="entry name" value="S1"/>
    <property type="match status" value="1"/>
</dbReference>
<dbReference type="FunFam" id="3.30.1370.10:FF:000001">
    <property type="entry name" value="Polyribonucleotide nucleotidyltransferase"/>
    <property type="match status" value="1"/>
</dbReference>
<comment type="function">
    <text evidence="8">Involved in mRNA degradation. Catalyzes the phosphorolysis of single-stranded polyribonucleotides processively in the 3'- to 5'-direction.</text>
</comment>